<feature type="compositionally biased region" description="Polar residues" evidence="1">
    <location>
        <begin position="1"/>
        <end position="33"/>
    </location>
</feature>
<sequence length="88" mass="10328">MTASGSNLTKEYTQWSQNQRSHQCRSQHYNDGNYQADRPEKLKHRSTSRCHINEVTWLFMLCLLVLLPLNAFANLCKKLRQAQFLCLV</sequence>
<dbReference type="EMBL" id="JXJN01022467">
    <property type="status" value="NOT_ANNOTATED_CDS"/>
    <property type="molecule type" value="Genomic_DNA"/>
</dbReference>
<keyword evidence="4" id="KW-1185">Reference proteome</keyword>
<proteinExistence type="predicted"/>
<evidence type="ECO:0000313" key="4">
    <source>
        <dbReference type="Proteomes" id="UP000092460"/>
    </source>
</evidence>
<keyword evidence="2" id="KW-1133">Transmembrane helix</keyword>
<keyword evidence="2" id="KW-0472">Membrane</keyword>
<protein>
    <submittedName>
        <fullName evidence="3">Uncharacterized protein</fullName>
    </submittedName>
</protein>
<name>A0A1B0BY16_9MUSC</name>
<evidence type="ECO:0000256" key="2">
    <source>
        <dbReference type="SAM" id="Phobius"/>
    </source>
</evidence>
<dbReference type="STRING" id="67801.A0A1B0BY16"/>
<accession>A0A1B0BY16</accession>
<reference evidence="4" key="1">
    <citation type="submission" date="2015-01" db="EMBL/GenBank/DDBJ databases">
        <authorList>
            <person name="Aksoy S."/>
            <person name="Warren W."/>
            <person name="Wilson R.K."/>
        </authorList>
    </citation>
    <scope>NUCLEOTIDE SEQUENCE [LARGE SCALE GENOMIC DNA]</scope>
    <source>
        <strain evidence="4">IAEA</strain>
    </source>
</reference>
<evidence type="ECO:0000256" key="1">
    <source>
        <dbReference type="SAM" id="MobiDB-lite"/>
    </source>
</evidence>
<organism evidence="3 4">
    <name type="scientific">Glossina palpalis gambiensis</name>
    <dbReference type="NCBI Taxonomy" id="67801"/>
    <lineage>
        <taxon>Eukaryota</taxon>
        <taxon>Metazoa</taxon>
        <taxon>Ecdysozoa</taxon>
        <taxon>Arthropoda</taxon>
        <taxon>Hexapoda</taxon>
        <taxon>Insecta</taxon>
        <taxon>Pterygota</taxon>
        <taxon>Neoptera</taxon>
        <taxon>Endopterygota</taxon>
        <taxon>Diptera</taxon>
        <taxon>Brachycera</taxon>
        <taxon>Muscomorpha</taxon>
        <taxon>Hippoboscoidea</taxon>
        <taxon>Glossinidae</taxon>
        <taxon>Glossina</taxon>
    </lineage>
</organism>
<dbReference type="EnsemblMetazoa" id="GPPI043902-RA">
    <property type="protein sequence ID" value="GPPI043902-PA"/>
    <property type="gene ID" value="GPPI043902"/>
</dbReference>
<dbReference type="AlphaFoldDB" id="A0A1B0BY16"/>
<feature type="region of interest" description="Disordered" evidence="1">
    <location>
        <begin position="1"/>
        <end position="40"/>
    </location>
</feature>
<keyword evidence="2" id="KW-0812">Transmembrane</keyword>
<dbReference type="Proteomes" id="UP000092460">
    <property type="component" value="Unassembled WGS sequence"/>
</dbReference>
<dbReference type="VEuPathDB" id="VectorBase:GPPI043902"/>
<evidence type="ECO:0000313" key="3">
    <source>
        <dbReference type="EnsemblMetazoa" id="GPPI043902-PA"/>
    </source>
</evidence>
<reference evidence="3" key="2">
    <citation type="submission" date="2020-05" db="UniProtKB">
        <authorList>
            <consortium name="EnsemblMetazoa"/>
        </authorList>
    </citation>
    <scope>IDENTIFICATION</scope>
    <source>
        <strain evidence="3">IAEA</strain>
    </source>
</reference>
<feature type="transmembrane region" description="Helical" evidence="2">
    <location>
        <begin position="55"/>
        <end position="75"/>
    </location>
</feature>